<reference evidence="4" key="1">
    <citation type="submission" date="2025-08" db="UniProtKB">
        <authorList>
            <consortium name="Ensembl"/>
        </authorList>
    </citation>
    <scope>IDENTIFICATION</scope>
</reference>
<dbReference type="InterPro" id="IPR055355">
    <property type="entry name" value="ZP-C"/>
</dbReference>
<dbReference type="Pfam" id="PF00100">
    <property type="entry name" value="Zona_pellucida"/>
    <property type="match status" value="1"/>
</dbReference>
<evidence type="ECO:0000313" key="5">
    <source>
        <dbReference type="Proteomes" id="UP000257200"/>
    </source>
</evidence>
<dbReference type="PROSITE" id="PS51034">
    <property type="entry name" value="ZP_2"/>
    <property type="match status" value="1"/>
</dbReference>
<feature type="signal peptide" evidence="2">
    <location>
        <begin position="1"/>
        <end position="27"/>
    </location>
</feature>
<dbReference type="GO" id="GO:0032190">
    <property type="term" value="F:acrosin binding"/>
    <property type="evidence" value="ECO:0007669"/>
    <property type="project" value="TreeGrafter"/>
</dbReference>
<dbReference type="Gene3D" id="2.60.40.4100">
    <property type="entry name" value="Zona pellucida, ZP-C domain"/>
    <property type="match status" value="1"/>
</dbReference>
<reference evidence="4" key="2">
    <citation type="submission" date="2025-09" db="UniProtKB">
        <authorList>
            <consortium name="Ensembl"/>
        </authorList>
    </citation>
    <scope>IDENTIFICATION</scope>
</reference>
<dbReference type="AlphaFoldDB" id="A0A3Q1GLQ3"/>
<dbReference type="GO" id="GO:0031012">
    <property type="term" value="C:extracellular matrix"/>
    <property type="evidence" value="ECO:0007669"/>
    <property type="project" value="TreeGrafter"/>
</dbReference>
<dbReference type="GeneTree" id="ENSGT01030000234567"/>
<evidence type="ECO:0000259" key="3">
    <source>
        <dbReference type="PROSITE" id="PS51034"/>
    </source>
</evidence>
<dbReference type="STRING" id="80966.ENSAPOP00000018295"/>
<accession>A0A3Q1GLQ3</accession>
<organism evidence="4 5">
    <name type="scientific">Acanthochromis polyacanthus</name>
    <name type="common">spiny chromis</name>
    <dbReference type="NCBI Taxonomy" id="80966"/>
    <lineage>
        <taxon>Eukaryota</taxon>
        <taxon>Metazoa</taxon>
        <taxon>Chordata</taxon>
        <taxon>Craniata</taxon>
        <taxon>Vertebrata</taxon>
        <taxon>Euteleostomi</taxon>
        <taxon>Actinopterygii</taxon>
        <taxon>Neopterygii</taxon>
        <taxon>Teleostei</taxon>
        <taxon>Neoteleostei</taxon>
        <taxon>Acanthomorphata</taxon>
        <taxon>Ovalentaria</taxon>
        <taxon>Pomacentridae</taxon>
        <taxon>Acanthochromis</taxon>
    </lineage>
</organism>
<feature type="domain" description="ZP" evidence="3">
    <location>
        <begin position="118"/>
        <end position="370"/>
    </location>
</feature>
<dbReference type="InterPro" id="IPR042235">
    <property type="entry name" value="ZP-C_dom"/>
</dbReference>
<dbReference type="GO" id="GO:0035803">
    <property type="term" value="P:egg coat formation"/>
    <property type="evidence" value="ECO:0007669"/>
    <property type="project" value="TreeGrafter"/>
</dbReference>
<protein>
    <recommendedName>
        <fullName evidence="3">ZP domain-containing protein</fullName>
    </recommendedName>
</protein>
<dbReference type="InterPro" id="IPR001507">
    <property type="entry name" value="ZP_dom"/>
</dbReference>
<dbReference type="Proteomes" id="UP000257200">
    <property type="component" value="Unplaced"/>
</dbReference>
<keyword evidence="2" id="KW-0732">Signal</keyword>
<dbReference type="FunFam" id="2.60.40.4100:FF:000002">
    <property type="entry name" value="Zona pellucida sperm-binding protein 3"/>
    <property type="match status" value="1"/>
</dbReference>
<keyword evidence="5" id="KW-1185">Reference proteome</keyword>
<dbReference type="PANTHER" id="PTHR11576">
    <property type="entry name" value="ZONA PELLUCIDA SPERM-BINDING PROTEIN 3"/>
    <property type="match status" value="1"/>
</dbReference>
<dbReference type="GO" id="GO:2000344">
    <property type="term" value="P:positive regulation of acrosome reaction"/>
    <property type="evidence" value="ECO:0007669"/>
    <property type="project" value="TreeGrafter"/>
</dbReference>
<evidence type="ECO:0000256" key="2">
    <source>
        <dbReference type="SAM" id="SignalP"/>
    </source>
</evidence>
<name>A0A3Q1GLQ3_9TELE</name>
<evidence type="ECO:0000256" key="1">
    <source>
        <dbReference type="ARBA" id="ARBA00023157"/>
    </source>
</evidence>
<dbReference type="InParanoid" id="A0A3Q1GLQ3"/>
<dbReference type="Gene3D" id="2.60.40.3210">
    <property type="entry name" value="Zona pellucida, ZP-N domain"/>
    <property type="match status" value="1"/>
</dbReference>
<feature type="chain" id="PRO_5018742436" description="ZP domain-containing protein" evidence="2">
    <location>
        <begin position="28"/>
        <end position="407"/>
    </location>
</feature>
<proteinExistence type="predicted"/>
<dbReference type="PANTHER" id="PTHR11576:SF15">
    <property type="entry name" value="ZONA PELLUCIDA SPERM-BINDING PROTEIN 3-LIKE"/>
    <property type="match status" value="1"/>
</dbReference>
<dbReference type="SMART" id="SM00241">
    <property type="entry name" value="ZP"/>
    <property type="match status" value="1"/>
</dbReference>
<sequence>FYMEFACSSCACMGFLWVLWLPPTVQKHPSSHHQGAEVYPTTRSEEINPVNVKQDGSLQSFHRLPMFLHASGPLIRPGLFLPVHQKTKLPTGLPALLLPATSQPPTTRGTGHRAVEVWCDIDAISVRLDRLQLRTWTDPSLFRLGSCEATSISPRFLYFHSKLTECGGRSKVAGGQLVYTYSLNYTPPPQGYVIRVPPLDLPIYCHYNRFLYSYKVGFRPQVPYPTFRKTMRSKLIFSITVCNAQWEPLPAGHWFSLGEPVYFLVQTGALLNGERLYVDSCYASSSKDPNSMPKVDIIANYGCMTDSRREGSSSQFLSSEGNMVKFSVDSFLFKPVSEHYYYKSNSLFSLFTYRQDCCVFCVCRWEELEASPSVCSCCDSTCSDMEDCKFRECHQIKEFNHTMSAGS</sequence>
<dbReference type="GO" id="GO:0007339">
    <property type="term" value="P:binding of sperm to zona pellucida"/>
    <property type="evidence" value="ECO:0007669"/>
    <property type="project" value="TreeGrafter"/>
</dbReference>
<evidence type="ECO:0000313" key="4">
    <source>
        <dbReference type="Ensembl" id="ENSAPOP00000018295.1"/>
    </source>
</evidence>
<keyword evidence="1" id="KW-1015">Disulfide bond</keyword>
<dbReference type="Ensembl" id="ENSAPOT00000027839.1">
    <property type="protein sequence ID" value="ENSAPOP00000018295.1"/>
    <property type="gene ID" value="ENSAPOG00000021635.1"/>
</dbReference>